<dbReference type="InterPro" id="IPR014729">
    <property type="entry name" value="Rossmann-like_a/b/a_fold"/>
</dbReference>
<dbReference type="UniPathway" id="UPA00253">
    <property type="reaction ID" value="UER00334"/>
</dbReference>
<dbReference type="InterPro" id="IPR036526">
    <property type="entry name" value="C-N_Hydrolase_sf"/>
</dbReference>
<dbReference type="eggNOG" id="KOG2303">
    <property type="taxonomic scope" value="Eukaryota"/>
</dbReference>
<dbReference type="Pfam" id="PF02540">
    <property type="entry name" value="NAD_synthase"/>
    <property type="match status" value="1"/>
</dbReference>
<dbReference type="Gene3D" id="3.40.50.620">
    <property type="entry name" value="HUPs"/>
    <property type="match status" value="1"/>
</dbReference>
<dbReference type="InterPro" id="IPR014445">
    <property type="entry name" value="Gln-dep_NAD_synthase"/>
</dbReference>
<evidence type="ECO:0000256" key="8">
    <source>
        <dbReference type="ARBA" id="ARBA00023027"/>
    </source>
</evidence>
<dbReference type="Gramene" id="OBART07G04330.1">
    <property type="protein sequence ID" value="OBART07G04330.1"/>
    <property type="gene ID" value="OBART07G04330"/>
</dbReference>
<evidence type="ECO:0000256" key="11">
    <source>
        <dbReference type="SAM" id="MobiDB-lite"/>
    </source>
</evidence>
<evidence type="ECO:0000259" key="12">
    <source>
        <dbReference type="PROSITE" id="PS50263"/>
    </source>
</evidence>
<dbReference type="InterPro" id="IPR022310">
    <property type="entry name" value="NAD/GMP_synthase"/>
</dbReference>
<evidence type="ECO:0000256" key="1">
    <source>
        <dbReference type="ARBA" id="ARBA00005188"/>
    </source>
</evidence>
<keyword evidence="6 10" id="KW-0547">Nucleotide-binding</keyword>
<evidence type="ECO:0000256" key="7">
    <source>
        <dbReference type="ARBA" id="ARBA00022840"/>
    </source>
</evidence>
<protein>
    <recommendedName>
        <fullName evidence="4 10">Glutamine-dependent NAD(+) synthetase</fullName>
        <ecNumber evidence="3 10">6.3.5.1</ecNumber>
    </recommendedName>
    <alternativeName>
        <fullName evidence="10">NAD(+) synthase [glutamine-hydrolyzing]</fullName>
    </alternativeName>
</protein>
<evidence type="ECO:0000256" key="3">
    <source>
        <dbReference type="ARBA" id="ARBA00012743"/>
    </source>
</evidence>
<dbReference type="InterPro" id="IPR003010">
    <property type="entry name" value="C-N_Hydrolase"/>
</dbReference>
<dbReference type="STRING" id="65489.A0A0D3GMQ2"/>
<dbReference type="GO" id="GO:0005524">
    <property type="term" value="F:ATP binding"/>
    <property type="evidence" value="ECO:0007669"/>
    <property type="project" value="UniProtKB-UniRule"/>
</dbReference>
<evidence type="ECO:0000256" key="5">
    <source>
        <dbReference type="ARBA" id="ARBA00022598"/>
    </source>
</evidence>
<dbReference type="Gene3D" id="3.60.110.10">
    <property type="entry name" value="Carbon-nitrogen hydrolase"/>
    <property type="match status" value="1"/>
</dbReference>
<sequence>MASLFTSKNKQNKKSFSHTAFAFTAASPLSRAAAARRRGGTLRRERPPPLSSFPNPLSLSPIREGLGGRSEMRLLRVATCNLNQWAMDFDTNLRNVKESIARAKAAGAAVRVGPELELTGYGCEDHFLEQDTAAHAWECLKDILSGGYTDGILCSIGMPVIFKSVRYNCQVFCLNSKIVMIRPKISLANDGNYREFRWFSAWTFKDALVDFQLPLDISEVTSQDTVPFGYGFIQFLDVSLAAETCEELFTANAPRIDLALNGVEVFVNASGSHHQLRKLSLRIDSMRNATLACGGVYMYANQQGCDGGRLYYDGCCCIAVNGDVVAQGSQFSLKDVEVLDALVDLDAVSSYRASVSSFREQASHRTNVPFVKCGMVPTGPVEVMYHRPEEEIAFGPSCWLWDYLRRSRASGFLLPLSGGADSSSVAAIVGCMCQLVVKDIDNGDEQVKADAMRIGQYKDGEFPKDSRELAKRLFYTVYMGTENSSGGTRSRAKMLAEEIGSFHLDVPIDSIVSALLSLFERLTGKRPRYKVDGGSDTENLGLQNIQARIRMVLAFMMASLMPWVHNKSGFYLVLGSSNVDEGLRGYLTKYDCSSADINPIGSVSKQDLRAFLRWAAVHLHYSSLAEVEAAPPTAELEPIRADYNQLDEVDMGMTYEELSIYGRLRKIFRCGPVSMFQNLCHRWCGTLSPSEVADKVKHFFKYYAINRHKMTVLTPSYHAESYSPEDNRFDLRQFLYNARWPYQFRKIDELVQDMDKDGKWVNSTEGELRRRKGVTSAEGGGMGVVAVGSANPSAGS</sequence>
<dbReference type="FunFam" id="3.40.50.620:FF:000036">
    <property type="entry name" value="Glutamine-dependent NAD(+) synthetase"/>
    <property type="match status" value="1"/>
</dbReference>
<dbReference type="SUPFAM" id="SSF52402">
    <property type="entry name" value="Adenine nucleotide alpha hydrolases-like"/>
    <property type="match status" value="1"/>
</dbReference>
<dbReference type="InterPro" id="IPR003694">
    <property type="entry name" value="NAD_synthase"/>
</dbReference>
<dbReference type="HOGENOM" id="CLU_011884_2_0_1"/>
<dbReference type="Proteomes" id="UP000026960">
    <property type="component" value="Chromosome 7"/>
</dbReference>
<dbReference type="HAMAP" id="MF_02090">
    <property type="entry name" value="NadE_glutamine_dep"/>
    <property type="match status" value="1"/>
</dbReference>
<evidence type="ECO:0000256" key="6">
    <source>
        <dbReference type="ARBA" id="ARBA00022741"/>
    </source>
</evidence>
<dbReference type="PaxDb" id="65489-OBART07G04330.1"/>
<dbReference type="EC" id="6.3.5.1" evidence="3 10"/>
<keyword evidence="8 10" id="KW-0520">NAD</keyword>
<evidence type="ECO:0000256" key="4">
    <source>
        <dbReference type="ARBA" id="ARBA00017309"/>
    </source>
</evidence>
<keyword evidence="5 10" id="KW-0436">Ligase</keyword>
<feature type="region of interest" description="Disordered" evidence="11">
    <location>
        <begin position="34"/>
        <end position="57"/>
    </location>
</feature>
<accession>A0A0D3GMQ2</accession>
<dbReference type="PANTHER" id="PTHR23090:SF9">
    <property type="entry name" value="GLUTAMINE-DEPENDENT NAD(+) SYNTHETASE"/>
    <property type="match status" value="1"/>
</dbReference>
<dbReference type="GO" id="GO:0004359">
    <property type="term" value="F:glutaminase activity"/>
    <property type="evidence" value="ECO:0007669"/>
    <property type="project" value="InterPro"/>
</dbReference>
<evidence type="ECO:0000313" key="14">
    <source>
        <dbReference type="Proteomes" id="UP000026960"/>
    </source>
</evidence>
<keyword evidence="7 10" id="KW-0067">ATP-binding</keyword>
<name>A0A0D3GMQ2_9ORYZ</name>
<dbReference type="PROSITE" id="PS50263">
    <property type="entry name" value="CN_HYDROLASE"/>
    <property type="match status" value="1"/>
</dbReference>
<dbReference type="CDD" id="cd00553">
    <property type="entry name" value="NAD_synthase"/>
    <property type="match status" value="1"/>
</dbReference>
<dbReference type="GO" id="GO:0005737">
    <property type="term" value="C:cytoplasm"/>
    <property type="evidence" value="ECO:0007669"/>
    <property type="project" value="InterPro"/>
</dbReference>
<dbReference type="GO" id="GO:0009435">
    <property type="term" value="P:NAD+ biosynthetic process"/>
    <property type="evidence" value="ECO:0007669"/>
    <property type="project" value="UniProtKB-UniRule"/>
</dbReference>
<evidence type="ECO:0000256" key="2">
    <source>
        <dbReference type="ARBA" id="ARBA00007145"/>
    </source>
</evidence>
<reference evidence="13" key="1">
    <citation type="journal article" date="2009" name="Rice">
        <title>De Novo Next Generation Sequencing of Plant Genomes.</title>
        <authorList>
            <person name="Rounsley S."/>
            <person name="Marri P.R."/>
            <person name="Yu Y."/>
            <person name="He R."/>
            <person name="Sisneros N."/>
            <person name="Goicoechea J.L."/>
            <person name="Lee S.J."/>
            <person name="Angelova A."/>
            <person name="Kudrna D."/>
            <person name="Luo M."/>
            <person name="Affourtit J."/>
            <person name="Desany B."/>
            <person name="Knight J."/>
            <person name="Niazi F."/>
            <person name="Egholm M."/>
            <person name="Wing R.A."/>
        </authorList>
    </citation>
    <scope>NUCLEOTIDE SEQUENCE [LARGE SCALE GENOMIC DNA]</scope>
    <source>
        <strain evidence="13">cv. IRGC 105608</strain>
    </source>
</reference>
<dbReference type="NCBIfam" id="TIGR00552">
    <property type="entry name" value="nadE"/>
    <property type="match status" value="1"/>
</dbReference>
<dbReference type="FunFam" id="3.60.110.10:FF:000003">
    <property type="entry name" value="Glutamine-dependent NAD(+) synthetase"/>
    <property type="match status" value="1"/>
</dbReference>
<reference evidence="13" key="2">
    <citation type="submission" date="2015-03" db="UniProtKB">
        <authorList>
            <consortium name="EnsemblPlants"/>
        </authorList>
    </citation>
    <scope>IDENTIFICATION</scope>
</reference>
<dbReference type="PIRSF" id="PIRSF006630">
    <property type="entry name" value="NADS_GAT"/>
    <property type="match status" value="1"/>
</dbReference>
<dbReference type="EnsemblPlants" id="OBART07G04330.1">
    <property type="protein sequence ID" value="OBART07G04330.1"/>
    <property type="gene ID" value="OBART07G04330"/>
</dbReference>
<dbReference type="AlphaFoldDB" id="A0A0D3GMQ2"/>
<dbReference type="Pfam" id="PF00795">
    <property type="entry name" value="CN_hydrolase"/>
    <property type="match status" value="1"/>
</dbReference>
<evidence type="ECO:0000256" key="10">
    <source>
        <dbReference type="PIRNR" id="PIRNR006630"/>
    </source>
</evidence>
<feature type="domain" description="CN hydrolase" evidence="12">
    <location>
        <begin position="75"/>
        <end position="345"/>
    </location>
</feature>
<comment type="catalytic activity">
    <reaction evidence="9 10">
        <text>deamido-NAD(+) + L-glutamine + ATP + H2O = L-glutamate + AMP + diphosphate + NAD(+) + H(+)</text>
        <dbReference type="Rhea" id="RHEA:24384"/>
        <dbReference type="ChEBI" id="CHEBI:15377"/>
        <dbReference type="ChEBI" id="CHEBI:15378"/>
        <dbReference type="ChEBI" id="CHEBI:29985"/>
        <dbReference type="ChEBI" id="CHEBI:30616"/>
        <dbReference type="ChEBI" id="CHEBI:33019"/>
        <dbReference type="ChEBI" id="CHEBI:57540"/>
        <dbReference type="ChEBI" id="CHEBI:58359"/>
        <dbReference type="ChEBI" id="CHEBI:58437"/>
        <dbReference type="ChEBI" id="CHEBI:456215"/>
        <dbReference type="EC" id="6.3.5.1"/>
    </reaction>
</comment>
<organism evidence="13">
    <name type="scientific">Oryza barthii</name>
    <dbReference type="NCBI Taxonomy" id="65489"/>
    <lineage>
        <taxon>Eukaryota</taxon>
        <taxon>Viridiplantae</taxon>
        <taxon>Streptophyta</taxon>
        <taxon>Embryophyta</taxon>
        <taxon>Tracheophyta</taxon>
        <taxon>Spermatophyta</taxon>
        <taxon>Magnoliopsida</taxon>
        <taxon>Liliopsida</taxon>
        <taxon>Poales</taxon>
        <taxon>Poaceae</taxon>
        <taxon>BOP clade</taxon>
        <taxon>Oryzoideae</taxon>
        <taxon>Oryzeae</taxon>
        <taxon>Oryzinae</taxon>
        <taxon>Oryza</taxon>
    </lineage>
</organism>
<dbReference type="CDD" id="cd07570">
    <property type="entry name" value="GAT_Gln-NAD-synth"/>
    <property type="match status" value="1"/>
</dbReference>
<keyword evidence="14" id="KW-1185">Reference proteome</keyword>
<evidence type="ECO:0000256" key="9">
    <source>
        <dbReference type="ARBA" id="ARBA00052340"/>
    </source>
</evidence>
<comment type="pathway">
    <text evidence="1 10">Cofactor biosynthesis; NAD(+) biosynthesis; NAD(+) from deamido-NAD(+) (L-Gln route): step 1/1.</text>
</comment>
<evidence type="ECO:0000313" key="13">
    <source>
        <dbReference type="EnsemblPlants" id="OBART07G04330.1"/>
    </source>
</evidence>
<dbReference type="PANTHER" id="PTHR23090">
    <property type="entry name" value="NH 3 /GLUTAMINE-DEPENDENT NAD + SYNTHETASE"/>
    <property type="match status" value="1"/>
</dbReference>
<comment type="similarity">
    <text evidence="2 10">In the C-terminal section; belongs to the NAD synthetase family.</text>
</comment>
<dbReference type="SUPFAM" id="SSF56317">
    <property type="entry name" value="Carbon-nitrogen hydrolase"/>
    <property type="match status" value="1"/>
</dbReference>
<dbReference type="GO" id="GO:0003952">
    <property type="term" value="F:NAD+ synthase (glutamine-hydrolyzing) activity"/>
    <property type="evidence" value="ECO:0007669"/>
    <property type="project" value="UniProtKB-UniRule"/>
</dbReference>
<proteinExistence type="inferred from homology"/>